<evidence type="ECO:0000256" key="9">
    <source>
        <dbReference type="ARBA" id="ARBA00023242"/>
    </source>
</evidence>
<keyword evidence="8" id="KW-0804">Transcription</keyword>
<evidence type="ECO:0000259" key="11">
    <source>
        <dbReference type="Pfam" id="PF10497"/>
    </source>
</evidence>
<dbReference type="Pfam" id="PF10497">
    <property type="entry name" value="zf-4CXXC_R1"/>
    <property type="match status" value="1"/>
</dbReference>
<organism evidence="12 13">
    <name type="scientific">Plakobranchus ocellatus</name>
    <dbReference type="NCBI Taxonomy" id="259542"/>
    <lineage>
        <taxon>Eukaryota</taxon>
        <taxon>Metazoa</taxon>
        <taxon>Spiralia</taxon>
        <taxon>Lophotrochozoa</taxon>
        <taxon>Mollusca</taxon>
        <taxon>Gastropoda</taxon>
        <taxon>Heterobranchia</taxon>
        <taxon>Euthyneura</taxon>
        <taxon>Panpulmonata</taxon>
        <taxon>Sacoglossa</taxon>
        <taxon>Placobranchoidea</taxon>
        <taxon>Plakobranchidae</taxon>
        <taxon>Plakobranchus</taxon>
    </lineage>
</organism>
<dbReference type="InterPro" id="IPR040221">
    <property type="entry name" value="CDCA7/CDA7L"/>
</dbReference>
<evidence type="ECO:0000256" key="5">
    <source>
        <dbReference type="ARBA" id="ARBA00022553"/>
    </source>
</evidence>
<keyword evidence="4" id="KW-1017">Isopeptide bond</keyword>
<comment type="caution">
    <text evidence="12">The sequence shown here is derived from an EMBL/GenBank/DDBJ whole genome shotgun (WGS) entry which is preliminary data.</text>
</comment>
<evidence type="ECO:0000256" key="3">
    <source>
        <dbReference type="ARBA" id="ARBA00022490"/>
    </source>
</evidence>
<dbReference type="EMBL" id="BLXT01000981">
    <property type="protein sequence ID" value="GFN82437.1"/>
    <property type="molecule type" value="Genomic_DNA"/>
</dbReference>
<evidence type="ECO:0000256" key="4">
    <source>
        <dbReference type="ARBA" id="ARBA00022499"/>
    </source>
</evidence>
<keyword evidence="5" id="KW-0597">Phosphoprotein</keyword>
<dbReference type="Proteomes" id="UP000735302">
    <property type="component" value="Unassembled WGS sequence"/>
</dbReference>
<comment type="subcellular location">
    <subcellularLocation>
        <location evidence="2">Cytoplasm</location>
    </subcellularLocation>
    <subcellularLocation>
        <location evidence="1">Nucleus</location>
    </subcellularLocation>
</comment>
<gene>
    <name evidence="12" type="ORF">PoB_000894300</name>
</gene>
<proteinExistence type="predicted"/>
<accession>A0AAV3YJ96</accession>
<reference evidence="12 13" key="1">
    <citation type="journal article" date="2021" name="Elife">
        <title>Chloroplast acquisition without the gene transfer in kleptoplastic sea slugs, Plakobranchus ocellatus.</title>
        <authorList>
            <person name="Maeda T."/>
            <person name="Takahashi S."/>
            <person name="Yoshida T."/>
            <person name="Shimamura S."/>
            <person name="Takaki Y."/>
            <person name="Nagai Y."/>
            <person name="Toyoda A."/>
            <person name="Suzuki Y."/>
            <person name="Arimoto A."/>
            <person name="Ishii H."/>
            <person name="Satoh N."/>
            <person name="Nishiyama T."/>
            <person name="Hasebe M."/>
            <person name="Maruyama T."/>
            <person name="Minagawa J."/>
            <person name="Obokata J."/>
            <person name="Shigenobu S."/>
        </authorList>
    </citation>
    <scope>NUCLEOTIDE SEQUENCE [LARGE SCALE GENOMIC DNA]</scope>
</reference>
<evidence type="ECO:0000313" key="12">
    <source>
        <dbReference type="EMBL" id="GFN82437.1"/>
    </source>
</evidence>
<evidence type="ECO:0000256" key="10">
    <source>
        <dbReference type="SAM" id="MobiDB-lite"/>
    </source>
</evidence>
<dbReference type="GO" id="GO:0005634">
    <property type="term" value="C:nucleus"/>
    <property type="evidence" value="ECO:0007669"/>
    <property type="project" value="UniProtKB-SubCell"/>
</dbReference>
<dbReference type="GO" id="GO:0006355">
    <property type="term" value="P:regulation of DNA-templated transcription"/>
    <property type="evidence" value="ECO:0007669"/>
    <property type="project" value="InterPro"/>
</dbReference>
<evidence type="ECO:0000256" key="2">
    <source>
        <dbReference type="ARBA" id="ARBA00004496"/>
    </source>
</evidence>
<sequence length="291" mass="32866">MDKDDYDEVTSYEELRLKNLEDNKLMLKKLMLDSAHLQPFKPVAPPKKRKPQRKILAEDSFLRRNPSRNARAAPARFDLPYTRSRSGSVSSTMSSTSSSSTSTPMSTPEKLVVRFGFFKSFSDRSSTVSSNDLENLNEDEEGFQLPVQRRKPRAYHEVLSTEDITQAHLDMVAVVVSDKKYDSFQGTTCHQCRQKTDDMKTICRSSNCLGVKGQFCGPCLRNRYGEDAKVALKDPDWICPPCRGICNCSFCRKKKGRTCTGILIHVARERGFSDVSSYLASIGSKTTQDWS</sequence>
<dbReference type="InterPro" id="IPR018866">
    <property type="entry name" value="Znf-4CXXC_R1"/>
</dbReference>
<keyword evidence="7" id="KW-0805">Transcription regulation</keyword>
<evidence type="ECO:0000313" key="13">
    <source>
        <dbReference type="Proteomes" id="UP000735302"/>
    </source>
</evidence>
<evidence type="ECO:0000256" key="8">
    <source>
        <dbReference type="ARBA" id="ARBA00023163"/>
    </source>
</evidence>
<feature type="region of interest" description="Disordered" evidence="10">
    <location>
        <begin position="59"/>
        <end position="106"/>
    </location>
</feature>
<feature type="compositionally biased region" description="Low complexity" evidence="10">
    <location>
        <begin position="63"/>
        <end position="106"/>
    </location>
</feature>
<feature type="domain" description="Zinc-finger" evidence="11">
    <location>
        <begin position="181"/>
        <end position="279"/>
    </location>
</feature>
<protein>
    <submittedName>
        <fullName evidence="12">Pyridoxine-5'-phosphate oxidase-like</fullName>
    </submittedName>
</protein>
<keyword evidence="3" id="KW-0963">Cytoplasm</keyword>
<keyword evidence="9" id="KW-0539">Nucleus</keyword>
<evidence type="ECO:0000256" key="1">
    <source>
        <dbReference type="ARBA" id="ARBA00004123"/>
    </source>
</evidence>
<name>A0AAV3YJ96_9GAST</name>
<keyword evidence="13" id="KW-1185">Reference proteome</keyword>
<dbReference type="PANTHER" id="PTHR31169:SF8">
    <property type="entry name" value="ZINC-FINGER DOMAIN OF MONOAMINE-OXIDASE A REPRESSOR R1 PROTEIN"/>
    <property type="match status" value="1"/>
</dbReference>
<keyword evidence="6" id="KW-0832">Ubl conjugation</keyword>
<dbReference type="PANTHER" id="PTHR31169">
    <property type="entry name" value="OS05G0300700 PROTEIN"/>
    <property type="match status" value="1"/>
</dbReference>
<dbReference type="GO" id="GO:0005737">
    <property type="term" value="C:cytoplasm"/>
    <property type="evidence" value="ECO:0007669"/>
    <property type="project" value="UniProtKB-SubCell"/>
</dbReference>
<evidence type="ECO:0000256" key="7">
    <source>
        <dbReference type="ARBA" id="ARBA00023015"/>
    </source>
</evidence>
<evidence type="ECO:0000256" key="6">
    <source>
        <dbReference type="ARBA" id="ARBA00022843"/>
    </source>
</evidence>
<dbReference type="AlphaFoldDB" id="A0AAV3YJ96"/>